<dbReference type="Proteomes" id="UP000263486">
    <property type="component" value="Unassembled WGS sequence"/>
</dbReference>
<dbReference type="RefSeq" id="WP_114640864.1">
    <property type="nucleotide sequence ID" value="NZ_JAACIO010000001.1"/>
</dbReference>
<accession>A0ABX9KL27</accession>
<keyword evidence="1" id="KW-0732">Signal</keyword>
<dbReference type="EMBL" id="QUAJ01000001">
    <property type="protein sequence ID" value="REI43144.1"/>
    <property type="molecule type" value="Genomic_DNA"/>
</dbReference>
<gene>
    <name evidence="2" type="ORF">DYH56_00385</name>
</gene>
<sequence length="118" mass="13295">MKKLILMFFLVMSFSFSLEISSVDPFDFGVVVEGDRSVSLTDVGVYVEGKSGKMVEIIVPETYDLDGNKMTIRPREKMIKLDGNGNGKFRLDIKLELNNISAHETLTDNLSIVVRYLD</sequence>
<reference evidence="2 3" key="1">
    <citation type="submission" date="2018-08" db="EMBL/GenBank/DDBJ databases">
        <title>Draft genome sequence of Psychrilyobacter sp. strain SD5 isolated from Black Sea water.</title>
        <authorList>
            <person name="Yadav S."/>
            <person name="Villanueva L."/>
            <person name="Damste J.S.S."/>
        </authorList>
    </citation>
    <scope>NUCLEOTIDE SEQUENCE [LARGE SCALE GENOMIC DNA]</scope>
    <source>
        <strain evidence="2 3">SD5</strain>
    </source>
</reference>
<evidence type="ECO:0000256" key="1">
    <source>
        <dbReference type="SAM" id="SignalP"/>
    </source>
</evidence>
<feature type="signal peptide" evidence="1">
    <location>
        <begin position="1"/>
        <end position="17"/>
    </location>
</feature>
<proteinExistence type="predicted"/>
<name>A0ABX9KL27_9FUSO</name>
<protein>
    <submittedName>
        <fullName evidence="2">Uncharacterized protein</fullName>
    </submittedName>
</protein>
<evidence type="ECO:0000313" key="3">
    <source>
        <dbReference type="Proteomes" id="UP000263486"/>
    </source>
</evidence>
<feature type="chain" id="PRO_5047428154" evidence="1">
    <location>
        <begin position="18"/>
        <end position="118"/>
    </location>
</feature>
<keyword evidence="3" id="KW-1185">Reference proteome</keyword>
<organism evidence="2 3">
    <name type="scientific">Psychrilyobacter piezotolerans</name>
    <dbReference type="NCBI Taxonomy" id="2293438"/>
    <lineage>
        <taxon>Bacteria</taxon>
        <taxon>Fusobacteriati</taxon>
        <taxon>Fusobacteriota</taxon>
        <taxon>Fusobacteriia</taxon>
        <taxon>Fusobacteriales</taxon>
        <taxon>Fusobacteriaceae</taxon>
        <taxon>Psychrilyobacter</taxon>
    </lineage>
</organism>
<comment type="caution">
    <text evidence="2">The sequence shown here is derived from an EMBL/GenBank/DDBJ whole genome shotgun (WGS) entry which is preliminary data.</text>
</comment>
<evidence type="ECO:0000313" key="2">
    <source>
        <dbReference type="EMBL" id="REI43144.1"/>
    </source>
</evidence>